<organism evidence="1 2">
    <name type="scientific">Catharanthus roseus</name>
    <name type="common">Madagascar periwinkle</name>
    <name type="synonym">Vinca rosea</name>
    <dbReference type="NCBI Taxonomy" id="4058"/>
    <lineage>
        <taxon>Eukaryota</taxon>
        <taxon>Viridiplantae</taxon>
        <taxon>Streptophyta</taxon>
        <taxon>Embryophyta</taxon>
        <taxon>Tracheophyta</taxon>
        <taxon>Spermatophyta</taxon>
        <taxon>Magnoliopsida</taxon>
        <taxon>eudicotyledons</taxon>
        <taxon>Gunneridae</taxon>
        <taxon>Pentapetalae</taxon>
        <taxon>asterids</taxon>
        <taxon>lamiids</taxon>
        <taxon>Gentianales</taxon>
        <taxon>Apocynaceae</taxon>
        <taxon>Rauvolfioideae</taxon>
        <taxon>Vinceae</taxon>
        <taxon>Catharanthinae</taxon>
        <taxon>Catharanthus</taxon>
    </lineage>
</organism>
<evidence type="ECO:0000313" key="2">
    <source>
        <dbReference type="Proteomes" id="UP001060085"/>
    </source>
</evidence>
<keyword evidence="2" id="KW-1185">Reference proteome</keyword>
<accession>A0ACC0AI29</accession>
<dbReference type="Proteomes" id="UP001060085">
    <property type="component" value="Linkage Group LG06"/>
</dbReference>
<comment type="caution">
    <text evidence="1">The sequence shown here is derived from an EMBL/GenBank/DDBJ whole genome shotgun (WGS) entry which is preliminary data.</text>
</comment>
<protein>
    <submittedName>
        <fullName evidence="1">Uncharacterized protein</fullName>
    </submittedName>
</protein>
<gene>
    <name evidence="1" type="ORF">M9H77_29267</name>
</gene>
<evidence type="ECO:0000313" key="1">
    <source>
        <dbReference type="EMBL" id="KAI5660474.1"/>
    </source>
</evidence>
<sequence length="768" mass="87126">MNLYSDHHDYSLYLLDMSSTDPTFMESLYNPRSRRSIFYDGDYDDIFVNKAAAESASVSAASEGTNKNKRNSPPKHRHDGTSPLPFGMDWSPPPRLWDGRNSVWPHDPHGWSYCVTVPSWTIIPKSRGSEPIVFYRVQVGIQSPEGTTSIRGILRRYSDFLKLSSDLKREFPKKKLPPTPSKGILRWKSKELMEERRCSIEDWMEKLLSDIDMSRSLPVATFLELEAAARSAFHELYQNSMDANSAAGSMVPSDSSLIAGTSLGSDCGNDSTYETSELGTPRDREVICTDIGMDRDKEDQELTNPTRSTGKEPFSTNGVLSPSKDFLQGFQEKGYSDNKLQRRKERSINQQTIDNNTLQVKSRSSAETVDSPQIEGVKIDNHAKKLSEDSLESCMSSARHEHPGSVEALKHDHLSAISDLELPHNLPIVLPTDEQQKMNRVLTIVQQRLATARTDIEDLIARLNQELAVRQYLSTKVRDLEIELETTKQSKEESLQQAVLSERERVTQMQWDMEELRRNCMEMELKLKYEQEEKALLESAKTSVIQENKRLLLELEIVRDQAGNLLKLHEDSELKSKSDVKILAKEIKALRSTQSELKKEISRLTNEKVEAERILQEERERREYVTAANAKLLHECEILRSRLEECSVDFLVEEENKLIMNTSSPSEAIDILSTSDNRIGLLLAEAQLLAQDTETAVATSSSPFRSTRTTDDELRKMLSEVLIDNASLRKQINSVIRCALSTPENSETETGKEDTSQRGSVLSKFLER</sequence>
<reference evidence="2" key="1">
    <citation type="journal article" date="2023" name="Nat. Plants">
        <title>Single-cell RNA sequencing provides a high-resolution roadmap for understanding the multicellular compartmentation of specialized metabolism.</title>
        <authorList>
            <person name="Sun S."/>
            <person name="Shen X."/>
            <person name="Li Y."/>
            <person name="Li Y."/>
            <person name="Wang S."/>
            <person name="Li R."/>
            <person name="Zhang H."/>
            <person name="Shen G."/>
            <person name="Guo B."/>
            <person name="Wei J."/>
            <person name="Xu J."/>
            <person name="St-Pierre B."/>
            <person name="Chen S."/>
            <person name="Sun C."/>
        </authorList>
    </citation>
    <scope>NUCLEOTIDE SEQUENCE [LARGE SCALE GENOMIC DNA]</scope>
</reference>
<dbReference type="EMBL" id="CM044706">
    <property type="protein sequence ID" value="KAI5660474.1"/>
    <property type="molecule type" value="Genomic_DNA"/>
</dbReference>
<proteinExistence type="predicted"/>
<name>A0ACC0AI29_CATRO</name>